<name>A0A5B7EFY3_PORTR</name>
<feature type="compositionally biased region" description="Basic residues" evidence="1">
    <location>
        <begin position="1"/>
        <end position="11"/>
    </location>
</feature>
<dbReference type="Proteomes" id="UP000324222">
    <property type="component" value="Unassembled WGS sequence"/>
</dbReference>
<dbReference type="AlphaFoldDB" id="A0A5B7EFY3"/>
<sequence length="67" mass="7806">MIAGRGRRRQTRPPISDHYEGAARLTDDEWTNQERFSPPQSASYGQIPRRLGDAHCHFNDDILLRRD</sequence>
<reference evidence="2 3" key="1">
    <citation type="submission" date="2019-05" db="EMBL/GenBank/DDBJ databases">
        <title>Another draft genome of Portunus trituberculatus and its Hox gene families provides insights of decapod evolution.</title>
        <authorList>
            <person name="Jeong J.-H."/>
            <person name="Song I."/>
            <person name="Kim S."/>
            <person name="Choi T."/>
            <person name="Kim D."/>
            <person name="Ryu S."/>
            <person name="Kim W."/>
        </authorList>
    </citation>
    <scope>NUCLEOTIDE SEQUENCE [LARGE SCALE GENOMIC DNA]</scope>
    <source>
        <tissue evidence="2">Muscle</tissue>
    </source>
</reference>
<feature type="compositionally biased region" description="Basic and acidic residues" evidence="1">
    <location>
        <begin position="15"/>
        <end position="27"/>
    </location>
</feature>
<comment type="caution">
    <text evidence="2">The sequence shown here is derived from an EMBL/GenBank/DDBJ whole genome shotgun (WGS) entry which is preliminary data.</text>
</comment>
<organism evidence="2 3">
    <name type="scientific">Portunus trituberculatus</name>
    <name type="common">Swimming crab</name>
    <name type="synonym">Neptunus trituberculatus</name>
    <dbReference type="NCBI Taxonomy" id="210409"/>
    <lineage>
        <taxon>Eukaryota</taxon>
        <taxon>Metazoa</taxon>
        <taxon>Ecdysozoa</taxon>
        <taxon>Arthropoda</taxon>
        <taxon>Crustacea</taxon>
        <taxon>Multicrustacea</taxon>
        <taxon>Malacostraca</taxon>
        <taxon>Eumalacostraca</taxon>
        <taxon>Eucarida</taxon>
        <taxon>Decapoda</taxon>
        <taxon>Pleocyemata</taxon>
        <taxon>Brachyura</taxon>
        <taxon>Eubrachyura</taxon>
        <taxon>Portunoidea</taxon>
        <taxon>Portunidae</taxon>
        <taxon>Portuninae</taxon>
        <taxon>Portunus</taxon>
    </lineage>
</organism>
<feature type="compositionally biased region" description="Polar residues" evidence="1">
    <location>
        <begin position="33"/>
        <end position="44"/>
    </location>
</feature>
<feature type="region of interest" description="Disordered" evidence="1">
    <location>
        <begin position="1"/>
        <end position="47"/>
    </location>
</feature>
<protein>
    <submittedName>
        <fullName evidence="2">Uncharacterized protein</fullName>
    </submittedName>
</protein>
<accession>A0A5B7EFY3</accession>
<gene>
    <name evidence="2" type="ORF">E2C01_026675</name>
</gene>
<dbReference type="EMBL" id="VSRR010002807">
    <property type="protein sequence ID" value="MPC33330.1"/>
    <property type="molecule type" value="Genomic_DNA"/>
</dbReference>
<evidence type="ECO:0000313" key="2">
    <source>
        <dbReference type="EMBL" id="MPC33330.1"/>
    </source>
</evidence>
<evidence type="ECO:0000313" key="3">
    <source>
        <dbReference type="Proteomes" id="UP000324222"/>
    </source>
</evidence>
<keyword evidence="3" id="KW-1185">Reference proteome</keyword>
<evidence type="ECO:0000256" key="1">
    <source>
        <dbReference type="SAM" id="MobiDB-lite"/>
    </source>
</evidence>
<proteinExistence type="predicted"/>